<dbReference type="EMBL" id="LSNE01000011">
    <property type="protein sequence ID" value="KXI27238.1"/>
    <property type="molecule type" value="Genomic_DNA"/>
</dbReference>
<keyword evidence="5 7" id="KW-1133">Transmembrane helix</keyword>
<feature type="transmembrane region" description="Helical" evidence="7">
    <location>
        <begin position="20"/>
        <end position="42"/>
    </location>
</feature>
<dbReference type="InterPro" id="IPR003439">
    <property type="entry name" value="ABC_transporter-like_ATP-bd"/>
</dbReference>
<feature type="domain" description="ABC transmembrane type-1" evidence="9">
    <location>
        <begin position="22"/>
        <end position="306"/>
    </location>
</feature>
<reference evidence="11" key="1">
    <citation type="submission" date="2016-02" db="EMBL/GenBank/DDBJ databases">
        <authorList>
            <person name="Schultz-Johansen M."/>
            <person name="Glaring M.A."/>
            <person name="Bech P.K."/>
            <person name="Stougaard P."/>
        </authorList>
    </citation>
    <scope>NUCLEOTIDE SEQUENCE [LARGE SCALE GENOMIC DNA]</scope>
    <source>
        <strain evidence="11">S66</strain>
    </source>
</reference>
<dbReference type="STRING" id="1799789.AX660_21125"/>
<dbReference type="PROSITE" id="PS50929">
    <property type="entry name" value="ABC_TM1F"/>
    <property type="match status" value="1"/>
</dbReference>
<keyword evidence="11" id="KW-1185">Reference proteome</keyword>
<dbReference type="InterPro" id="IPR036640">
    <property type="entry name" value="ABC1_TM_sf"/>
</dbReference>
<evidence type="ECO:0000256" key="4">
    <source>
        <dbReference type="ARBA" id="ARBA00022840"/>
    </source>
</evidence>
<evidence type="ECO:0000256" key="3">
    <source>
        <dbReference type="ARBA" id="ARBA00022741"/>
    </source>
</evidence>
<dbReference type="GO" id="GO:0005886">
    <property type="term" value="C:plasma membrane"/>
    <property type="evidence" value="ECO:0007669"/>
    <property type="project" value="UniProtKB-SubCell"/>
</dbReference>
<dbReference type="Pfam" id="PF00005">
    <property type="entry name" value="ABC_tran"/>
    <property type="match status" value="1"/>
</dbReference>
<dbReference type="SMART" id="SM00382">
    <property type="entry name" value="AAA"/>
    <property type="match status" value="1"/>
</dbReference>
<dbReference type="PROSITE" id="PS50893">
    <property type="entry name" value="ABC_TRANSPORTER_2"/>
    <property type="match status" value="1"/>
</dbReference>
<feature type="domain" description="ABC transporter" evidence="8">
    <location>
        <begin position="339"/>
        <end position="555"/>
    </location>
</feature>
<dbReference type="InterPro" id="IPR011527">
    <property type="entry name" value="ABC1_TM_dom"/>
</dbReference>
<evidence type="ECO:0000256" key="2">
    <source>
        <dbReference type="ARBA" id="ARBA00022692"/>
    </source>
</evidence>
<dbReference type="GO" id="GO:0005524">
    <property type="term" value="F:ATP binding"/>
    <property type="evidence" value="ECO:0007669"/>
    <property type="project" value="UniProtKB-KW"/>
</dbReference>
<feature type="transmembrane region" description="Helical" evidence="7">
    <location>
        <begin position="246"/>
        <end position="268"/>
    </location>
</feature>
<proteinExistence type="predicted"/>
<keyword evidence="3" id="KW-0547">Nucleotide-binding</keyword>
<dbReference type="PANTHER" id="PTHR43394:SF1">
    <property type="entry name" value="ATP-BINDING CASSETTE SUB-FAMILY B MEMBER 10, MITOCHONDRIAL"/>
    <property type="match status" value="1"/>
</dbReference>
<keyword evidence="6 7" id="KW-0472">Membrane</keyword>
<dbReference type="OrthoDB" id="9806127at2"/>
<dbReference type="Gene3D" id="1.20.1560.10">
    <property type="entry name" value="ABC transporter type 1, transmembrane domain"/>
    <property type="match status" value="1"/>
</dbReference>
<evidence type="ECO:0000259" key="9">
    <source>
        <dbReference type="PROSITE" id="PS50929"/>
    </source>
</evidence>
<evidence type="ECO:0000256" key="7">
    <source>
        <dbReference type="SAM" id="Phobius"/>
    </source>
</evidence>
<keyword evidence="4" id="KW-0067">ATP-binding</keyword>
<gene>
    <name evidence="10" type="ORF">AX660_21125</name>
</gene>
<dbReference type="Gene3D" id="3.40.50.300">
    <property type="entry name" value="P-loop containing nucleotide triphosphate hydrolases"/>
    <property type="match status" value="1"/>
</dbReference>
<accession>A0A148KLW3</accession>
<dbReference type="RefSeq" id="WP_068380323.1">
    <property type="nucleotide sequence ID" value="NZ_LSNE01000011.1"/>
</dbReference>
<sequence length="555" mass="61486">MLNSLRVEYGLKVFKEHQLAFIFVVFLMLCETAVSLSVPFFAGKYSAYFIAENHGISNNHTLILLLWFALFGVHALLRFLSTYNVSLIGARLMAELSSRLYDHIQVLPMQYFKENKRGDVLSMLSNDLAVISFFASSVLTNLVPNVLVLVGASILMFNIEPSIAILICIFVPLIFIVLKIVSRGMQPISRALVQTQADSLALASENIGAISLIKAFNKESSESIRFKRKTSELLELRSQQLKLQALLSPLVQFLASTGILVVVVASFIRFQNGSISIPDMVSLMLYGLVFTRPLGSLASLYGQTQQVIGASERLLKFYHLESEPNHSHKIDAKIQSGDVRFENVSFSYRNRAEVLKEVNFHLPDKQTLLLYGENGGGKTTLLHLLMRFNEPTSGRILLDGIDIAQASNSSVRSAIGLVSQDVLLCNGTIADNITYGVVNPSSEKMREACKASGADRFIQHLPHGYNTQVGEGGVLLSGGQKQRISLARALLLEPKILLLDEPTSMLDDFSRQSFKEEFSGLFSRYSVILISHDPTLSDVADKVYKLELGRLIAEN</sequence>
<comment type="subcellular location">
    <subcellularLocation>
        <location evidence="1">Cell membrane</location>
        <topology evidence="1">Multi-pass membrane protein</topology>
    </subcellularLocation>
</comment>
<dbReference type="Proteomes" id="UP000070299">
    <property type="component" value="Unassembled WGS sequence"/>
</dbReference>
<dbReference type="SUPFAM" id="SSF90123">
    <property type="entry name" value="ABC transporter transmembrane region"/>
    <property type="match status" value="1"/>
</dbReference>
<protein>
    <recommendedName>
        <fullName evidence="12">ABC transporter ATP-binding protein</fullName>
    </recommendedName>
</protein>
<organism evidence="10 11">
    <name type="scientific">Paraglaciecola hydrolytica</name>
    <dbReference type="NCBI Taxonomy" id="1799789"/>
    <lineage>
        <taxon>Bacteria</taxon>
        <taxon>Pseudomonadati</taxon>
        <taxon>Pseudomonadota</taxon>
        <taxon>Gammaproteobacteria</taxon>
        <taxon>Alteromonadales</taxon>
        <taxon>Alteromonadaceae</taxon>
        <taxon>Paraglaciecola</taxon>
    </lineage>
</organism>
<evidence type="ECO:0000256" key="1">
    <source>
        <dbReference type="ARBA" id="ARBA00004651"/>
    </source>
</evidence>
<feature type="transmembrane region" description="Helical" evidence="7">
    <location>
        <begin position="128"/>
        <end position="157"/>
    </location>
</feature>
<evidence type="ECO:0008006" key="12">
    <source>
        <dbReference type="Google" id="ProtNLM"/>
    </source>
</evidence>
<dbReference type="Pfam" id="PF00664">
    <property type="entry name" value="ABC_membrane"/>
    <property type="match status" value="1"/>
</dbReference>
<dbReference type="InterPro" id="IPR003593">
    <property type="entry name" value="AAA+_ATPase"/>
</dbReference>
<feature type="transmembrane region" description="Helical" evidence="7">
    <location>
        <begin position="62"/>
        <end position="81"/>
    </location>
</feature>
<dbReference type="GO" id="GO:0015421">
    <property type="term" value="F:ABC-type oligopeptide transporter activity"/>
    <property type="evidence" value="ECO:0007669"/>
    <property type="project" value="TreeGrafter"/>
</dbReference>
<comment type="caution">
    <text evidence="10">The sequence shown here is derived from an EMBL/GenBank/DDBJ whole genome shotgun (WGS) entry which is preliminary data.</text>
</comment>
<dbReference type="SUPFAM" id="SSF52540">
    <property type="entry name" value="P-loop containing nucleoside triphosphate hydrolases"/>
    <property type="match status" value="1"/>
</dbReference>
<dbReference type="InterPro" id="IPR017871">
    <property type="entry name" value="ABC_transporter-like_CS"/>
</dbReference>
<dbReference type="GO" id="GO:0016887">
    <property type="term" value="F:ATP hydrolysis activity"/>
    <property type="evidence" value="ECO:0007669"/>
    <property type="project" value="InterPro"/>
</dbReference>
<evidence type="ECO:0000313" key="10">
    <source>
        <dbReference type="EMBL" id="KXI27238.1"/>
    </source>
</evidence>
<evidence type="ECO:0000256" key="6">
    <source>
        <dbReference type="ARBA" id="ARBA00023136"/>
    </source>
</evidence>
<dbReference type="AlphaFoldDB" id="A0A148KLW3"/>
<dbReference type="InterPro" id="IPR027417">
    <property type="entry name" value="P-loop_NTPase"/>
</dbReference>
<evidence type="ECO:0000313" key="11">
    <source>
        <dbReference type="Proteomes" id="UP000070299"/>
    </source>
</evidence>
<keyword evidence="2 7" id="KW-0812">Transmembrane</keyword>
<dbReference type="PROSITE" id="PS00211">
    <property type="entry name" value="ABC_TRANSPORTER_1"/>
    <property type="match status" value="1"/>
</dbReference>
<evidence type="ECO:0000256" key="5">
    <source>
        <dbReference type="ARBA" id="ARBA00022989"/>
    </source>
</evidence>
<name>A0A148KLW3_9ALTE</name>
<dbReference type="PANTHER" id="PTHR43394">
    <property type="entry name" value="ATP-DEPENDENT PERMEASE MDL1, MITOCHONDRIAL"/>
    <property type="match status" value="1"/>
</dbReference>
<feature type="transmembrane region" description="Helical" evidence="7">
    <location>
        <begin position="163"/>
        <end position="181"/>
    </location>
</feature>
<evidence type="ECO:0000259" key="8">
    <source>
        <dbReference type="PROSITE" id="PS50893"/>
    </source>
</evidence>
<dbReference type="InterPro" id="IPR039421">
    <property type="entry name" value="Type_1_exporter"/>
</dbReference>